<name>E2ZCR8_9FIRM</name>
<accession>E2ZCR8</accession>
<dbReference type="RefSeq" id="WP_006942091.1">
    <property type="nucleotide sequence ID" value="NZ_GL538208.1"/>
</dbReference>
<dbReference type="STRING" id="706434.HMPREF9429_01022"/>
<evidence type="ECO:0000313" key="2">
    <source>
        <dbReference type="Proteomes" id="UP000003195"/>
    </source>
</evidence>
<comment type="caution">
    <text evidence="1">The sequence shown here is derived from an EMBL/GenBank/DDBJ whole genome shotgun (WGS) entry which is preliminary data.</text>
</comment>
<evidence type="ECO:0000313" key="1">
    <source>
        <dbReference type="EMBL" id="EFQ03839.1"/>
    </source>
</evidence>
<dbReference type="EMBL" id="AECS01000037">
    <property type="protein sequence ID" value="EFQ03839.1"/>
    <property type="molecule type" value="Genomic_DNA"/>
</dbReference>
<dbReference type="HOGENOM" id="CLU_1308928_0_0_9"/>
<protein>
    <submittedName>
        <fullName evidence="1">Uncharacterized protein</fullName>
    </submittedName>
</protein>
<dbReference type="AlphaFoldDB" id="E2ZCR8"/>
<gene>
    <name evidence="1" type="ORF">HMPREF9429_01022</name>
</gene>
<proteinExistence type="predicted"/>
<keyword evidence="2" id="KW-1185">Reference proteome</keyword>
<reference evidence="1 2" key="1">
    <citation type="submission" date="2010-08" db="EMBL/GenBank/DDBJ databases">
        <authorList>
            <person name="Weinstock G."/>
            <person name="Sodergren E."/>
            <person name="Clifton S."/>
            <person name="Fulton L."/>
            <person name="Fulton B."/>
            <person name="Courtney L."/>
            <person name="Fronick C."/>
            <person name="Harrison M."/>
            <person name="Strong C."/>
            <person name="Farmer C."/>
            <person name="Delahaunty K."/>
            <person name="Markovic C."/>
            <person name="Hall O."/>
            <person name="Minx P."/>
            <person name="Tomlinson C."/>
            <person name="Mitreva M."/>
            <person name="Hou S."/>
            <person name="Chen J."/>
            <person name="Wollam A."/>
            <person name="Pepin K.H."/>
            <person name="Johnson M."/>
            <person name="Bhonagiri V."/>
            <person name="Zhang X."/>
            <person name="Suruliraj S."/>
            <person name="Warren W."/>
            <person name="Chinwalla A."/>
            <person name="Mardis E.R."/>
            <person name="Wilson R.K."/>
        </authorList>
    </citation>
    <scope>NUCLEOTIDE SEQUENCE [LARGE SCALE GENOMIC DNA]</scope>
    <source>
        <strain evidence="1 2">F0359</strain>
    </source>
</reference>
<sequence>MQYSDGYKENTYLTWKGEKYRVTPEFESLSFYDERDGDVSLYCISLTDDWHKEERYPCWDAFCGIDGPLSESLVEQWICDYESQSGGLGYGDGRFEHYGWNSQDISVLDILIERLDEFTTTMLKAPACTFTDPRYYGGLRGKVGDVTFDIDWLYRNPKGLKDLVLSNEEYKPFFVENIQVFADYFKRFSAQLKDMRRDYPEALYFVLIGP</sequence>
<dbReference type="Proteomes" id="UP000003195">
    <property type="component" value="Unassembled WGS sequence"/>
</dbReference>
<organism evidence="1 2">
    <name type="scientific">Megasphaera micronuciformis F0359</name>
    <dbReference type="NCBI Taxonomy" id="706434"/>
    <lineage>
        <taxon>Bacteria</taxon>
        <taxon>Bacillati</taxon>
        <taxon>Bacillota</taxon>
        <taxon>Negativicutes</taxon>
        <taxon>Veillonellales</taxon>
        <taxon>Veillonellaceae</taxon>
        <taxon>Megasphaera</taxon>
    </lineage>
</organism>